<accession>A0A6G5QIU1</accession>
<keyword evidence="8" id="KW-1185">Reference proteome</keyword>
<sequence>MRHIVCLVLLCFCLFGADFITKSEHASMLYSNPRGIGCDKCHGKYGEGILISTYKHFNKKTKQLTQEELRTPAINDLEFDKFKNAILNPKSVMPTYFLTDEEMSLIYEYVKNLKDKKENLKKGKKK</sequence>
<dbReference type="Pfam" id="PF00034">
    <property type="entry name" value="Cytochrom_C"/>
    <property type="match status" value="1"/>
</dbReference>
<dbReference type="RefSeq" id="WP_034969820.1">
    <property type="nucleotide sequence ID" value="NZ_CP012542.1"/>
</dbReference>
<evidence type="ECO:0000313" key="8">
    <source>
        <dbReference type="Proteomes" id="UP000503264"/>
    </source>
</evidence>
<proteinExistence type="predicted"/>
<dbReference type="GO" id="GO:0009055">
    <property type="term" value="F:electron transfer activity"/>
    <property type="evidence" value="ECO:0007669"/>
    <property type="project" value="InterPro"/>
</dbReference>
<reference evidence="7 8" key="1">
    <citation type="submission" date="2016-07" db="EMBL/GenBank/DDBJ databases">
        <title>Comparative genomics of the Campylobacter concisus group.</title>
        <authorList>
            <person name="Miller W.G."/>
            <person name="Yee E."/>
            <person name="Chapman M.H."/>
            <person name="Huynh S."/>
            <person name="Bono J.L."/>
            <person name="On S.L.W."/>
            <person name="StLeger J."/>
            <person name="Foster G."/>
            <person name="Parker C.T."/>
        </authorList>
    </citation>
    <scope>NUCLEOTIDE SEQUENCE [LARGE SCALE GENOMIC DNA]</scope>
    <source>
        <strain evidence="7 8">CCUG 21559</strain>
    </source>
</reference>
<dbReference type="InterPro" id="IPR036909">
    <property type="entry name" value="Cyt_c-like_dom_sf"/>
</dbReference>
<dbReference type="Proteomes" id="UP000503264">
    <property type="component" value="Chromosome"/>
</dbReference>
<dbReference type="GO" id="GO:0046872">
    <property type="term" value="F:metal ion binding"/>
    <property type="evidence" value="ECO:0007669"/>
    <property type="project" value="UniProtKB-KW"/>
</dbReference>
<evidence type="ECO:0000256" key="4">
    <source>
        <dbReference type="PROSITE-ProRule" id="PRU00433"/>
    </source>
</evidence>
<keyword evidence="5" id="KW-0732">Signal</keyword>
<dbReference type="PROSITE" id="PS51007">
    <property type="entry name" value="CYTC"/>
    <property type="match status" value="1"/>
</dbReference>
<dbReference type="EMBL" id="CP012542">
    <property type="protein sequence ID" value="QCD45406.1"/>
    <property type="molecule type" value="Genomic_DNA"/>
</dbReference>
<evidence type="ECO:0000256" key="3">
    <source>
        <dbReference type="ARBA" id="ARBA00023004"/>
    </source>
</evidence>
<feature type="chain" id="PRO_5026059288" evidence="5">
    <location>
        <begin position="18"/>
        <end position="126"/>
    </location>
</feature>
<dbReference type="GO" id="GO:0020037">
    <property type="term" value="F:heme binding"/>
    <property type="evidence" value="ECO:0007669"/>
    <property type="project" value="InterPro"/>
</dbReference>
<evidence type="ECO:0000256" key="2">
    <source>
        <dbReference type="ARBA" id="ARBA00022723"/>
    </source>
</evidence>
<evidence type="ECO:0000256" key="1">
    <source>
        <dbReference type="ARBA" id="ARBA00022617"/>
    </source>
</evidence>
<evidence type="ECO:0000313" key="7">
    <source>
        <dbReference type="EMBL" id="QCD45406.1"/>
    </source>
</evidence>
<keyword evidence="1 4" id="KW-0349">Heme</keyword>
<feature type="domain" description="Cytochrome c" evidence="6">
    <location>
        <begin position="21"/>
        <end position="114"/>
    </location>
</feature>
<gene>
    <name evidence="7" type="primary">cccE</name>
    <name evidence="7" type="ORF">CMUC_1656</name>
</gene>
<dbReference type="AlphaFoldDB" id="A0A6G5QIU1"/>
<protein>
    <submittedName>
        <fullName evidence="7">Periplasmic monoheme cytochrome c</fullName>
    </submittedName>
</protein>
<name>A0A6G5QIU1_9BACT</name>
<dbReference type="Gene3D" id="1.10.760.10">
    <property type="entry name" value="Cytochrome c-like domain"/>
    <property type="match status" value="1"/>
</dbReference>
<organism evidence="7 8">
    <name type="scientific">Campylobacter mucosalis CCUG 21559</name>
    <dbReference type="NCBI Taxonomy" id="1032067"/>
    <lineage>
        <taxon>Bacteria</taxon>
        <taxon>Pseudomonadati</taxon>
        <taxon>Campylobacterota</taxon>
        <taxon>Epsilonproteobacteria</taxon>
        <taxon>Campylobacterales</taxon>
        <taxon>Campylobacteraceae</taxon>
        <taxon>Campylobacter</taxon>
    </lineage>
</organism>
<dbReference type="InterPro" id="IPR009056">
    <property type="entry name" value="Cyt_c-like_dom"/>
</dbReference>
<keyword evidence="3 4" id="KW-0408">Iron</keyword>
<dbReference type="SUPFAM" id="SSF46626">
    <property type="entry name" value="Cytochrome c"/>
    <property type="match status" value="1"/>
</dbReference>
<evidence type="ECO:0000256" key="5">
    <source>
        <dbReference type="SAM" id="SignalP"/>
    </source>
</evidence>
<feature type="signal peptide" evidence="5">
    <location>
        <begin position="1"/>
        <end position="17"/>
    </location>
</feature>
<keyword evidence="2 4" id="KW-0479">Metal-binding</keyword>
<evidence type="ECO:0000259" key="6">
    <source>
        <dbReference type="PROSITE" id="PS51007"/>
    </source>
</evidence>